<feature type="signal peptide" evidence="1">
    <location>
        <begin position="1"/>
        <end position="16"/>
    </location>
</feature>
<evidence type="ECO:0000313" key="4">
    <source>
        <dbReference type="WBParaSite" id="EVEC_0000826801-mRNA-1"/>
    </source>
</evidence>
<dbReference type="PANTHER" id="PTHR21593:SF36">
    <property type="entry name" value="DUF148 DOMAIN-CONTAINING PROTEIN-RELATED"/>
    <property type="match status" value="1"/>
</dbReference>
<organism evidence="4">
    <name type="scientific">Enterobius vermicularis</name>
    <name type="common">Human pinworm</name>
    <dbReference type="NCBI Taxonomy" id="51028"/>
    <lineage>
        <taxon>Eukaryota</taxon>
        <taxon>Metazoa</taxon>
        <taxon>Ecdysozoa</taxon>
        <taxon>Nematoda</taxon>
        <taxon>Chromadorea</taxon>
        <taxon>Rhabditida</taxon>
        <taxon>Spirurina</taxon>
        <taxon>Oxyuridomorpha</taxon>
        <taxon>Oxyuroidea</taxon>
        <taxon>Oxyuridae</taxon>
        <taxon>Enterobius</taxon>
    </lineage>
</organism>
<dbReference type="AlphaFoldDB" id="A0A0N4VCH3"/>
<gene>
    <name evidence="2" type="ORF">EVEC_LOCUS7752</name>
</gene>
<dbReference type="WBParaSite" id="EVEC_0000826801-mRNA-1">
    <property type="protein sequence ID" value="EVEC_0000826801-mRNA-1"/>
    <property type="gene ID" value="EVEC_0000826801"/>
</dbReference>
<evidence type="ECO:0000313" key="2">
    <source>
        <dbReference type="EMBL" id="VDD93001.1"/>
    </source>
</evidence>
<protein>
    <submittedName>
        <fullName evidence="4">DUF148 domain-containing protein</fullName>
    </submittedName>
</protein>
<dbReference type="EMBL" id="UXUI01009072">
    <property type="protein sequence ID" value="VDD93001.1"/>
    <property type="molecule type" value="Genomic_DNA"/>
</dbReference>
<dbReference type="OrthoDB" id="5799464at2759"/>
<accession>A0A0N4VCH3</accession>
<dbReference type="Proteomes" id="UP000274131">
    <property type="component" value="Unassembled WGS sequence"/>
</dbReference>
<evidence type="ECO:0000256" key="1">
    <source>
        <dbReference type="SAM" id="SignalP"/>
    </source>
</evidence>
<name>A0A0N4VCH3_ENTVE</name>
<reference evidence="4" key="1">
    <citation type="submission" date="2017-02" db="UniProtKB">
        <authorList>
            <consortium name="WormBaseParasite"/>
        </authorList>
    </citation>
    <scope>IDENTIFICATION</scope>
</reference>
<keyword evidence="3" id="KW-1185">Reference proteome</keyword>
<dbReference type="InterPro" id="IPR052823">
    <property type="entry name" value="SXP/RAL-2_related"/>
</dbReference>
<dbReference type="PANTHER" id="PTHR21593">
    <property type="entry name" value="PRION-LIKE- Q/N-RICH -DOMAIN-BEARING PROTEIN PROTEIN"/>
    <property type="match status" value="1"/>
</dbReference>
<feature type="chain" id="PRO_5043122811" evidence="1">
    <location>
        <begin position="17"/>
        <end position="199"/>
    </location>
</feature>
<reference evidence="2 3" key="2">
    <citation type="submission" date="2018-10" db="EMBL/GenBank/DDBJ databases">
        <authorList>
            <consortium name="Pathogen Informatics"/>
        </authorList>
    </citation>
    <scope>NUCLEOTIDE SEQUENCE [LARGE SCALE GENOMIC DNA]</scope>
</reference>
<evidence type="ECO:0000313" key="3">
    <source>
        <dbReference type="Proteomes" id="UP000274131"/>
    </source>
</evidence>
<proteinExistence type="predicted"/>
<sequence>MLSVTLLVVLFAVTVSVTLETSLPPPLPPPFPPDVPPGFDKVLPPETLARLRQIHRDDKLTWKQKEEKIGAILNQLPDEILDKLPLPPEFDHLPDDAKKKIREIGRDRQLTMAQKHQKISSVIGALPPNIRRLIPPPVPPPVFDQLPAEVRNQLKAVLKDESLNWEERHRKIHAIMKSLPEEVVRALPRPPPPPPRPSV</sequence>
<keyword evidence="1" id="KW-0732">Signal</keyword>